<dbReference type="PANTHER" id="PTHR12064">
    <property type="entry name" value="METAL TRANSPORTER CNNM"/>
    <property type="match status" value="1"/>
</dbReference>
<protein>
    <submittedName>
        <fullName evidence="11">Protein MAM3</fullName>
    </submittedName>
</protein>
<evidence type="ECO:0000256" key="4">
    <source>
        <dbReference type="ARBA" id="ARBA00022989"/>
    </source>
</evidence>
<dbReference type="CDD" id="cd04590">
    <property type="entry name" value="CBS_pair_CorC_HlyC_assoc"/>
    <property type="match status" value="1"/>
</dbReference>
<dbReference type="GO" id="GO:0016020">
    <property type="term" value="C:membrane"/>
    <property type="evidence" value="ECO:0007669"/>
    <property type="project" value="UniProtKB-SubCell"/>
</dbReference>
<dbReference type="EMBL" id="MRCY01000030">
    <property type="protein sequence ID" value="RKL13322.1"/>
    <property type="molecule type" value="Genomic_DNA"/>
</dbReference>
<accession>A0A420R8I8</accession>
<dbReference type="InterPro" id="IPR044751">
    <property type="entry name" value="Ion_transp-like_CBS"/>
</dbReference>
<evidence type="ECO:0000313" key="12">
    <source>
        <dbReference type="Proteomes" id="UP000285860"/>
    </source>
</evidence>
<dbReference type="AlphaFoldDB" id="A0A420R8I8"/>
<evidence type="ECO:0000256" key="1">
    <source>
        <dbReference type="ARBA" id="ARBA00004141"/>
    </source>
</evidence>
<comment type="subcellular location">
    <subcellularLocation>
        <location evidence="1">Membrane</location>
        <topology evidence="1">Multi-pass membrane protein</topology>
    </subcellularLocation>
</comment>
<feature type="domain" description="CNNM transmembrane" evidence="10">
    <location>
        <begin position="47"/>
        <end position="227"/>
    </location>
</feature>
<dbReference type="VEuPathDB" id="FungiDB:FOIG_05927"/>
<reference evidence="11 12" key="1">
    <citation type="journal article" date="2018" name="Sci. Rep.">
        <title>Characterisation of pathogen-specific regions and novel effector candidates in Fusarium oxysporum f. sp. cepae.</title>
        <authorList>
            <person name="Armitage A.D."/>
            <person name="Taylor A."/>
            <person name="Sobczyk M.K."/>
            <person name="Baxter L."/>
            <person name="Greenfield B.P."/>
            <person name="Bates H.J."/>
            <person name="Wilson F."/>
            <person name="Jackson A.C."/>
            <person name="Ott S."/>
            <person name="Harrison R.J."/>
            <person name="Clarkson J.P."/>
        </authorList>
    </citation>
    <scope>NUCLEOTIDE SEQUENCE [LARGE SCALE GENOMIC DNA]</scope>
    <source>
        <strain evidence="11 12">Fo_A28</strain>
    </source>
</reference>
<dbReference type="InterPro" id="IPR046342">
    <property type="entry name" value="CBS_dom_sf"/>
</dbReference>
<dbReference type="FunFam" id="3.10.580.10:FF:000006">
    <property type="entry name" value="DUF21 and CBS domain protein"/>
    <property type="match status" value="1"/>
</dbReference>
<organism evidence="11 12">
    <name type="scientific">Fusarium oxysporum</name>
    <name type="common">Fusarium vascular wilt</name>
    <dbReference type="NCBI Taxonomy" id="5507"/>
    <lineage>
        <taxon>Eukaryota</taxon>
        <taxon>Fungi</taxon>
        <taxon>Dikarya</taxon>
        <taxon>Ascomycota</taxon>
        <taxon>Pezizomycotina</taxon>
        <taxon>Sordariomycetes</taxon>
        <taxon>Hypocreomycetidae</taxon>
        <taxon>Hypocreales</taxon>
        <taxon>Nectriaceae</taxon>
        <taxon>Fusarium</taxon>
        <taxon>Fusarium oxysporum species complex</taxon>
    </lineage>
</organism>
<keyword evidence="6" id="KW-0129">CBS domain</keyword>
<dbReference type="Gene3D" id="3.10.580.10">
    <property type="entry name" value="CBS-domain"/>
    <property type="match status" value="1"/>
</dbReference>
<evidence type="ECO:0000256" key="6">
    <source>
        <dbReference type="PROSITE-ProRule" id="PRU00703"/>
    </source>
</evidence>
<evidence type="ECO:0000256" key="8">
    <source>
        <dbReference type="SAM" id="Phobius"/>
    </source>
</evidence>
<evidence type="ECO:0000259" key="10">
    <source>
        <dbReference type="PROSITE" id="PS51846"/>
    </source>
</evidence>
<keyword evidence="4 7" id="KW-1133">Transmembrane helix</keyword>
<dbReference type="PROSITE" id="PS51846">
    <property type="entry name" value="CNNM"/>
    <property type="match status" value="1"/>
</dbReference>
<feature type="domain" description="CBS" evidence="9">
    <location>
        <begin position="246"/>
        <end position="308"/>
    </location>
</feature>
<name>A0A420R8I8_FUSOX</name>
<dbReference type="VEuPathDB" id="FungiDB:FOXG_06176"/>
<dbReference type="PANTHER" id="PTHR12064:SF97">
    <property type="entry name" value="METAL TRANSPORTER CNNM-5"/>
    <property type="match status" value="1"/>
</dbReference>
<evidence type="ECO:0000256" key="7">
    <source>
        <dbReference type="PROSITE-ProRule" id="PRU01193"/>
    </source>
</evidence>
<comment type="caution">
    <text evidence="11">The sequence shown here is derived from an EMBL/GenBank/DDBJ whole genome shotgun (WGS) entry which is preliminary data.</text>
</comment>
<dbReference type="PROSITE" id="PS51371">
    <property type="entry name" value="CBS"/>
    <property type="match status" value="1"/>
</dbReference>
<dbReference type="VEuPathDB" id="FungiDB:FOMG_12082"/>
<dbReference type="GO" id="GO:0005737">
    <property type="term" value="C:cytoplasm"/>
    <property type="evidence" value="ECO:0007669"/>
    <property type="project" value="TreeGrafter"/>
</dbReference>
<dbReference type="VEuPathDB" id="FungiDB:HZS61_012337"/>
<dbReference type="Pfam" id="PF01595">
    <property type="entry name" value="CNNM"/>
    <property type="match status" value="1"/>
</dbReference>
<sequence length="368" mass="39655">MANAARYNMGSIRPAVIGMGRVFGASLTAVSAFPVDTKGHHDAGEEGGSSLWVLAVASMVLVLLGGAFAGLTIALMGQDSIYLQVLSGDPAESQSKNAKRVLKLLKRGKHWVLVTLLLSNVIVNESLPVVLDRTLGGGVAAVVGIIFGEIVPQSICVRYGLPIGGYMSTPVLILMYLTAPVSWPIAKLLDWILGEDHGTLYKKSGLKTLVTLHKSLGEISERLNQDEVTIITAVLDLKDKPVAEVMTPISDVYTLAEDHILDEKTMDDILSSGYSRIPIYRSGNHLDFVGMLLVKTLITYDPEDRIPVRDVPLGAIVETRPETSCLDIINFFQEGKSHMVLVSEFPGSDHGALGVVTLEDVIEELIGE</sequence>
<feature type="transmembrane region" description="Helical" evidence="8">
    <location>
        <begin position="110"/>
        <end position="127"/>
    </location>
</feature>
<dbReference type="InterPro" id="IPR045095">
    <property type="entry name" value="ACDP"/>
</dbReference>
<evidence type="ECO:0000256" key="3">
    <source>
        <dbReference type="ARBA" id="ARBA00022737"/>
    </source>
</evidence>
<dbReference type="InterPro" id="IPR000644">
    <property type="entry name" value="CBS_dom"/>
</dbReference>
<dbReference type="GO" id="GO:0030026">
    <property type="term" value="P:intracellular manganese ion homeostasis"/>
    <property type="evidence" value="ECO:0007669"/>
    <property type="project" value="TreeGrafter"/>
</dbReference>
<keyword evidence="2 7" id="KW-0812">Transmembrane</keyword>
<feature type="transmembrane region" description="Helical" evidence="8">
    <location>
        <begin position="52"/>
        <end position="76"/>
    </location>
</feature>
<evidence type="ECO:0000256" key="5">
    <source>
        <dbReference type="ARBA" id="ARBA00023136"/>
    </source>
</evidence>
<proteinExistence type="predicted"/>
<evidence type="ECO:0000259" key="9">
    <source>
        <dbReference type="PROSITE" id="PS51371"/>
    </source>
</evidence>
<feature type="transmembrane region" description="Helical" evidence="8">
    <location>
        <begin position="133"/>
        <end position="151"/>
    </location>
</feature>
<evidence type="ECO:0000313" key="11">
    <source>
        <dbReference type="EMBL" id="RKL13322.1"/>
    </source>
</evidence>
<gene>
    <name evidence="11" type="ORF">BFJ68_g7311</name>
</gene>
<keyword evidence="3" id="KW-0677">Repeat</keyword>
<dbReference type="SUPFAM" id="SSF54631">
    <property type="entry name" value="CBS-domain pair"/>
    <property type="match status" value="1"/>
</dbReference>
<feature type="transmembrane region" description="Helical" evidence="8">
    <location>
        <begin position="12"/>
        <end position="32"/>
    </location>
</feature>
<dbReference type="InterPro" id="IPR002550">
    <property type="entry name" value="CNNM"/>
</dbReference>
<keyword evidence="5 7" id="KW-0472">Membrane</keyword>
<evidence type="ECO:0000256" key="2">
    <source>
        <dbReference type="ARBA" id="ARBA00022692"/>
    </source>
</evidence>
<dbReference type="GO" id="GO:0010960">
    <property type="term" value="P:magnesium ion homeostasis"/>
    <property type="evidence" value="ECO:0007669"/>
    <property type="project" value="InterPro"/>
</dbReference>
<dbReference type="VEuPathDB" id="FungiDB:FOZG_07396"/>
<feature type="transmembrane region" description="Helical" evidence="8">
    <location>
        <begin position="163"/>
        <end position="183"/>
    </location>
</feature>
<dbReference type="VEuPathDB" id="FungiDB:FOC1_g10011288"/>
<dbReference type="Proteomes" id="UP000285860">
    <property type="component" value="Unassembled WGS sequence"/>
</dbReference>